<keyword evidence="8" id="KW-0406">Ion transport</keyword>
<organism evidence="18 19">
    <name type="scientific">Sphingomonas paeninsulae</name>
    <dbReference type="NCBI Taxonomy" id="2319844"/>
    <lineage>
        <taxon>Bacteria</taxon>
        <taxon>Pseudomonadati</taxon>
        <taxon>Pseudomonadota</taxon>
        <taxon>Alphaproteobacteria</taxon>
        <taxon>Sphingomonadales</taxon>
        <taxon>Sphingomonadaceae</taxon>
        <taxon>Sphingomonas</taxon>
    </lineage>
</organism>
<feature type="signal peptide" evidence="15">
    <location>
        <begin position="1"/>
        <end position="30"/>
    </location>
</feature>
<keyword evidence="18" id="KW-0614">Plasmid</keyword>
<dbReference type="GO" id="GO:0009279">
    <property type="term" value="C:cell outer membrane"/>
    <property type="evidence" value="ECO:0007669"/>
    <property type="project" value="UniProtKB-SubCell"/>
</dbReference>
<evidence type="ECO:0000256" key="3">
    <source>
        <dbReference type="ARBA" id="ARBA00022452"/>
    </source>
</evidence>
<sequence>MVKMSRKITVRRLGLCGTSLLILAAVPAAAWGQSTAMTTDLPETNATSQDVASGDIIVTARKREEKLQDVPVSVTAFSGASLDARGYQSVVDIQQSTPNLNFTPGTGGTSSQISAYIRGVGEYDYIITSDPAVAVFVDGVYQARPFGAMTSLLGIDRIEVLRGPQGSLFGKNTIGGAINIVLQKPTGSDHGKVDVQAGSYASLQGRASYDGSLSQDLSYIVSVLGRRADGWQHLDTGGTLGNQNQLGGRAALRWHPGDFDAVLSVDGLHQRQNSAAHSMIAFEPTFFSGLFSTFVTPCCTVPASIKRTGTSNLLNIDNADGVDGSLTMDFSALGGHVKSISAIRNSVVTFARDGDASAVNFAGDRQHINSTQYSQEFQVSHELFGGRVKTLLGLYGFYERAHQQTLLVTAYGLYPQLIAAGFDPALAAALDFNIDFDQIQTTKNLAAFGSATVELSNALSLDIGGRYTWEHKDFDQTARRIFADVPLIPGIPGYHLQNTWHNFSPKVTLNYKIDSDVLLYALVSQGFRSGGFNGRPTSAEAIGGFDPEKLTSYEAGIKSDLFSRKLRINISGFYNQYRDMQVVVQFPLPTGIVARTENAGRARIWGFEFESRLRANNWLTFDGSVGYLNARYQQYFSHDAAGNVLDYSNLKLKHTPPWSASLGATATAPLSPHVGASLRIDGAYQDRQFVDVQNTSLLEARPNVILNASINFKVDNGMSFGVEAQNLTNRQVIKEGFDSRGSFGFVEAYYNPPRRIFANVRYEF</sequence>
<gene>
    <name evidence="18" type="ORF">D3Y57_04945</name>
</gene>
<dbReference type="GO" id="GO:0006826">
    <property type="term" value="P:iron ion transport"/>
    <property type="evidence" value="ECO:0007669"/>
    <property type="project" value="UniProtKB-KW"/>
</dbReference>
<keyword evidence="5 12" id="KW-0812">Transmembrane</keyword>
<evidence type="ECO:0000256" key="12">
    <source>
        <dbReference type="PROSITE-ProRule" id="PRU01360"/>
    </source>
</evidence>
<dbReference type="PANTHER" id="PTHR32552:SF81">
    <property type="entry name" value="TONB-DEPENDENT OUTER MEMBRANE RECEPTOR"/>
    <property type="match status" value="1"/>
</dbReference>
<dbReference type="Proteomes" id="UP000276254">
    <property type="component" value="Plasmid unnamed1"/>
</dbReference>
<evidence type="ECO:0000256" key="7">
    <source>
        <dbReference type="ARBA" id="ARBA00023004"/>
    </source>
</evidence>
<evidence type="ECO:0000259" key="17">
    <source>
        <dbReference type="Pfam" id="PF07715"/>
    </source>
</evidence>
<evidence type="ECO:0000313" key="18">
    <source>
        <dbReference type="EMBL" id="AYJ85356.1"/>
    </source>
</evidence>
<evidence type="ECO:0000256" key="10">
    <source>
        <dbReference type="ARBA" id="ARBA00023136"/>
    </source>
</evidence>
<dbReference type="AlphaFoldDB" id="A0A494THN5"/>
<evidence type="ECO:0000256" key="6">
    <source>
        <dbReference type="ARBA" id="ARBA00022729"/>
    </source>
</evidence>
<reference evidence="18 19" key="1">
    <citation type="submission" date="2018-09" db="EMBL/GenBank/DDBJ databases">
        <title>Sphingomonas peninsula sp. nov., isolated from fildes peninsula, Antarctic soil.</title>
        <authorList>
            <person name="Yingchao G."/>
        </authorList>
    </citation>
    <scope>NUCLEOTIDE SEQUENCE [LARGE SCALE GENOMIC DNA]</scope>
    <source>
        <strain evidence="18 19">YZ-8</strain>
        <plasmid evidence="18 19">unnamed1</plasmid>
    </source>
</reference>
<keyword evidence="9 14" id="KW-0798">TonB box</keyword>
<geneLocation type="plasmid" evidence="18">
    <name>unnamed1</name>
</geneLocation>
<dbReference type="CDD" id="cd01347">
    <property type="entry name" value="ligand_gated_channel"/>
    <property type="match status" value="1"/>
</dbReference>
<feature type="short sequence motif" description="TonB C-terminal box" evidence="13">
    <location>
        <begin position="747"/>
        <end position="764"/>
    </location>
</feature>
<dbReference type="Gene3D" id="2.40.170.20">
    <property type="entry name" value="TonB-dependent receptor, beta-barrel domain"/>
    <property type="match status" value="1"/>
</dbReference>
<keyword evidence="3 12" id="KW-1134">Transmembrane beta strand</keyword>
<feature type="chain" id="PRO_5019860667" evidence="15">
    <location>
        <begin position="31"/>
        <end position="764"/>
    </location>
</feature>
<keyword evidence="18" id="KW-0675">Receptor</keyword>
<dbReference type="KEGG" id="spha:D3Y57_04945"/>
<dbReference type="OrthoDB" id="9760333at2"/>
<dbReference type="PANTHER" id="PTHR32552">
    <property type="entry name" value="FERRICHROME IRON RECEPTOR-RELATED"/>
    <property type="match status" value="1"/>
</dbReference>
<evidence type="ECO:0000256" key="9">
    <source>
        <dbReference type="ARBA" id="ARBA00023077"/>
    </source>
</evidence>
<evidence type="ECO:0000256" key="1">
    <source>
        <dbReference type="ARBA" id="ARBA00004571"/>
    </source>
</evidence>
<evidence type="ECO:0000256" key="11">
    <source>
        <dbReference type="ARBA" id="ARBA00023237"/>
    </source>
</evidence>
<accession>A0A494THN5</accession>
<keyword evidence="10 12" id="KW-0472">Membrane</keyword>
<comment type="similarity">
    <text evidence="12 14">Belongs to the TonB-dependent receptor family.</text>
</comment>
<evidence type="ECO:0000313" key="19">
    <source>
        <dbReference type="Proteomes" id="UP000276254"/>
    </source>
</evidence>
<dbReference type="SUPFAM" id="SSF56935">
    <property type="entry name" value="Porins"/>
    <property type="match status" value="1"/>
</dbReference>
<dbReference type="Pfam" id="PF07715">
    <property type="entry name" value="Plug"/>
    <property type="match status" value="1"/>
</dbReference>
<keyword evidence="11 12" id="KW-0998">Cell outer membrane</keyword>
<dbReference type="PROSITE" id="PS52016">
    <property type="entry name" value="TONB_DEPENDENT_REC_3"/>
    <property type="match status" value="1"/>
</dbReference>
<proteinExistence type="inferred from homology"/>
<protein>
    <submittedName>
        <fullName evidence="18">TonB-dependent receptor</fullName>
    </submittedName>
</protein>
<dbReference type="Pfam" id="PF00593">
    <property type="entry name" value="TonB_dep_Rec_b-barrel"/>
    <property type="match status" value="1"/>
</dbReference>
<evidence type="ECO:0000256" key="13">
    <source>
        <dbReference type="PROSITE-ProRule" id="PRU10144"/>
    </source>
</evidence>
<evidence type="ECO:0000256" key="4">
    <source>
        <dbReference type="ARBA" id="ARBA00022496"/>
    </source>
</evidence>
<feature type="domain" description="TonB-dependent receptor plug" evidence="17">
    <location>
        <begin position="67"/>
        <end position="177"/>
    </location>
</feature>
<keyword evidence="4" id="KW-0410">Iron transport</keyword>
<dbReference type="InterPro" id="IPR010917">
    <property type="entry name" value="TonB_rcpt_CS"/>
</dbReference>
<evidence type="ECO:0000256" key="2">
    <source>
        <dbReference type="ARBA" id="ARBA00022448"/>
    </source>
</evidence>
<dbReference type="EMBL" id="CP032828">
    <property type="protein sequence ID" value="AYJ85356.1"/>
    <property type="molecule type" value="Genomic_DNA"/>
</dbReference>
<dbReference type="PROSITE" id="PS01156">
    <property type="entry name" value="TONB_DEPENDENT_REC_2"/>
    <property type="match status" value="1"/>
</dbReference>
<dbReference type="InterPro" id="IPR039426">
    <property type="entry name" value="TonB-dep_rcpt-like"/>
</dbReference>
<dbReference type="InterPro" id="IPR012910">
    <property type="entry name" value="Plug_dom"/>
</dbReference>
<evidence type="ECO:0000256" key="14">
    <source>
        <dbReference type="RuleBase" id="RU003357"/>
    </source>
</evidence>
<keyword evidence="2 12" id="KW-0813">Transport</keyword>
<name>A0A494THN5_SPHPE</name>
<keyword evidence="19" id="KW-1185">Reference proteome</keyword>
<feature type="domain" description="TonB-dependent receptor-like beta-barrel" evidence="16">
    <location>
        <begin position="354"/>
        <end position="727"/>
    </location>
</feature>
<dbReference type="InterPro" id="IPR000531">
    <property type="entry name" value="Beta-barrel_TonB"/>
</dbReference>
<evidence type="ECO:0000256" key="5">
    <source>
        <dbReference type="ARBA" id="ARBA00022692"/>
    </source>
</evidence>
<evidence type="ECO:0000256" key="8">
    <source>
        <dbReference type="ARBA" id="ARBA00023065"/>
    </source>
</evidence>
<dbReference type="InterPro" id="IPR036942">
    <property type="entry name" value="Beta-barrel_TonB_sf"/>
</dbReference>
<evidence type="ECO:0000259" key="16">
    <source>
        <dbReference type="Pfam" id="PF00593"/>
    </source>
</evidence>
<keyword evidence="7" id="KW-0408">Iron</keyword>
<evidence type="ECO:0000256" key="15">
    <source>
        <dbReference type="SAM" id="SignalP"/>
    </source>
</evidence>
<keyword evidence="6 15" id="KW-0732">Signal</keyword>
<comment type="subcellular location">
    <subcellularLocation>
        <location evidence="1 12">Cell outer membrane</location>
        <topology evidence="1 12">Multi-pass membrane protein</topology>
    </subcellularLocation>
</comment>